<gene>
    <name evidence="6" type="ORF">H3V42_07750</name>
</gene>
<name>A0A9X7UDU9_SPHYA</name>
<proteinExistence type="predicted"/>
<dbReference type="InterPro" id="IPR050109">
    <property type="entry name" value="HTH-type_TetR-like_transc_reg"/>
</dbReference>
<reference evidence="6 7" key="1">
    <citation type="submission" date="2020-07" db="EMBL/GenBank/DDBJ databases">
        <title>Whole genome sequence of Sphingobium yanoikuyae A3.</title>
        <authorList>
            <person name="Han S.-S."/>
        </authorList>
    </citation>
    <scope>NUCLEOTIDE SEQUENCE [LARGE SCALE GENOMIC DNA]</scope>
    <source>
        <strain evidence="6 7">A3</strain>
    </source>
</reference>
<evidence type="ECO:0000313" key="7">
    <source>
        <dbReference type="Proteomes" id="UP000515377"/>
    </source>
</evidence>
<accession>A0A9X7UDU9</accession>
<keyword evidence="2 4" id="KW-0238">DNA-binding</keyword>
<dbReference type="PROSITE" id="PS50977">
    <property type="entry name" value="HTH_TETR_2"/>
    <property type="match status" value="1"/>
</dbReference>
<dbReference type="GO" id="GO:0003700">
    <property type="term" value="F:DNA-binding transcription factor activity"/>
    <property type="evidence" value="ECO:0007669"/>
    <property type="project" value="TreeGrafter"/>
</dbReference>
<feature type="DNA-binding region" description="H-T-H motif" evidence="4">
    <location>
        <begin position="25"/>
        <end position="44"/>
    </location>
</feature>
<dbReference type="Gene3D" id="1.10.357.10">
    <property type="entry name" value="Tetracycline Repressor, domain 2"/>
    <property type="match status" value="1"/>
</dbReference>
<organism evidence="6 7">
    <name type="scientific">Sphingobium yanoikuyae</name>
    <name type="common">Sphingomonas yanoikuyae</name>
    <dbReference type="NCBI Taxonomy" id="13690"/>
    <lineage>
        <taxon>Bacteria</taxon>
        <taxon>Pseudomonadati</taxon>
        <taxon>Pseudomonadota</taxon>
        <taxon>Alphaproteobacteria</taxon>
        <taxon>Sphingomonadales</taxon>
        <taxon>Sphingomonadaceae</taxon>
        <taxon>Sphingobium</taxon>
    </lineage>
</organism>
<evidence type="ECO:0000259" key="5">
    <source>
        <dbReference type="PROSITE" id="PS50977"/>
    </source>
</evidence>
<dbReference type="InterPro" id="IPR001647">
    <property type="entry name" value="HTH_TetR"/>
</dbReference>
<evidence type="ECO:0000313" key="6">
    <source>
        <dbReference type="EMBL" id="QNG47489.1"/>
    </source>
</evidence>
<evidence type="ECO:0000256" key="2">
    <source>
        <dbReference type="ARBA" id="ARBA00023125"/>
    </source>
</evidence>
<dbReference type="InterPro" id="IPR009057">
    <property type="entry name" value="Homeodomain-like_sf"/>
</dbReference>
<keyword evidence="1" id="KW-0805">Transcription regulation</keyword>
<dbReference type="Proteomes" id="UP000515377">
    <property type="component" value="Chromosome"/>
</dbReference>
<dbReference type="InterPro" id="IPR036271">
    <property type="entry name" value="Tet_transcr_reg_TetR-rel_C_sf"/>
</dbReference>
<dbReference type="Pfam" id="PF00440">
    <property type="entry name" value="TetR_N"/>
    <property type="match status" value="1"/>
</dbReference>
<feature type="domain" description="HTH tetR-type" evidence="5">
    <location>
        <begin position="2"/>
        <end position="62"/>
    </location>
</feature>
<evidence type="ECO:0000256" key="3">
    <source>
        <dbReference type="ARBA" id="ARBA00023163"/>
    </source>
</evidence>
<dbReference type="PANTHER" id="PTHR30055">
    <property type="entry name" value="HTH-TYPE TRANSCRIPTIONAL REGULATOR RUTR"/>
    <property type="match status" value="1"/>
</dbReference>
<dbReference type="PANTHER" id="PTHR30055:SF234">
    <property type="entry name" value="HTH-TYPE TRANSCRIPTIONAL REGULATOR BETI"/>
    <property type="match status" value="1"/>
</dbReference>
<dbReference type="SUPFAM" id="SSF48498">
    <property type="entry name" value="Tetracyclin repressor-like, C-terminal domain"/>
    <property type="match status" value="1"/>
</dbReference>
<dbReference type="PRINTS" id="PR00455">
    <property type="entry name" value="HTHTETR"/>
</dbReference>
<dbReference type="AlphaFoldDB" id="A0A9X7UDU9"/>
<sequence>MPDGRLALIEAATFAFAERGYEAADLRSIARAADVDAGLVRIHFGGKAGLWQACMDSIIARRAPLIAEIERITSDASATVSERLTALIQHYVGFAFAHPEVRQFVVRHASENSERAILLTEQLVRPSYKASLPLIEVGIDVGIIRVRHPAAFFALLNNAVNQPRAAPILLHQLSPDIHPDSAQELLTASILEAFLHLPALSQAETKVTG</sequence>
<evidence type="ECO:0000256" key="4">
    <source>
        <dbReference type="PROSITE-ProRule" id="PRU00335"/>
    </source>
</evidence>
<keyword evidence="3" id="KW-0804">Transcription</keyword>
<dbReference type="EMBL" id="CP060122">
    <property type="protein sequence ID" value="QNG47489.1"/>
    <property type="molecule type" value="Genomic_DNA"/>
</dbReference>
<dbReference type="GO" id="GO:0000976">
    <property type="term" value="F:transcription cis-regulatory region binding"/>
    <property type="evidence" value="ECO:0007669"/>
    <property type="project" value="TreeGrafter"/>
</dbReference>
<dbReference type="SUPFAM" id="SSF46689">
    <property type="entry name" value="Homeodomain-like"/>
    <property type="match status" value="1"/>
</dbReference>
<protein>
    <submittedName>
        <fullName evidence="6">TetR/AcrR family transcriptional regulator</fullName>
    </submittedName>
</protein>
<evidence type="ECO:0000256" key="1">
    <source>
        <dbReference type="ARBA" id="ARBA00023015"/>
    </source>
</evidence>